<evidence type="ECO:0000313" key="1">
    <source>
        <dbReference type="EMBL" id="KAH7857359.1"/>
    </source>
</evidence>
<evidence type="ECO:0000313" key="2">
    <source>
        <dbReference type="Proteomes" id="UP000828048"/>
    </source>
</evidence>
<name>A0ACB7YWX2_9ERIC</name>
<proteinExistence type="predicted"/>
<dbReference type="EMBL" id="CM037153">
    <property type="protein sequence ID" value="KAH7857359.1"/>
    <property type="molecule type" value="Genomic_DNA"/>
</dbReference>
<accession>A0ACB7YWX2</accession>
<sequence length="262" mass="29359">MAEFSFLHPLDDDLIEPLDSVPFWQSRHHLDAFVPNPNPTTGENDSITAVDGDNQVNYVTLDLFPHGVDQSDIPLELDLLARFDGGGNLGFRVPVGSGSEEGENEIVEMDLNTHERQSDAVEVIDMDEDFDVSSVRNNWELERSVNDFLDVLFLDDFAIFEPDDEMLFWQPAENEIRGTPPASKTSVENLESVVLTEEDVENDNALCAVCVDGMPVGERAKQLPCSHRYHGDCIVRWLGIRNTCPVCRYELPTDDPDYAGKS</sequence>
<protein>
    <submittedName>
        <fullName evidence="1">Uncharacterized protein</fullName>
    </submittedName>
</protein>
<gene>
    <name evidence="1" type="ORF">Vadar_011772</name>
</gene>
<dbReference type="Proteomes" id="UP000828048">
    <property type="component" value="Chromosome 3"/>
</dbReference>
<keyword evidence="2" id="KW-1185">Reference proteome</keyword>
<organism evidence="1 2">
    <name type="scientific">Vaccinium darrowii</name>
    <dbReference type="NCBI Taxonomy" id="229202"/>
    <lineage>
        <taxon>Eukaryota</taxon>
        <taxon>Viridiplantae</taxon>
        <taxon>Streptophyta</taxon>
        <taxon>Embryophyta</taxon>
        <taxon>Tracheophyta</taxon>
        <taxon>Spermatophyta</taxon>
        <taxon>Magnoliopsida</taxon>
        <taxon>eudicotyledons</taxon>
        <taxon>Gunneridae</taxon>
        <taxon>Pentapetalae</taxon>
        <taxon>asterids</taxon>
        <taxon>Ericales</taxon>
        <taxon>Ericaceae</taxon>
        <taxon>Vaccinioideae</taxon>
        <taxon>Vaccinieae</taxon>
        <taxon>Vaccinium</taxon>
    </lineage>
</organism>
<comment type="caution">
    <text evidence="1">The sequence shown here is derived from an EMBL/GenBank/DDBJ whole genome shotgun (WGS) entry which is preliminary data.</text>
</comment>
<reference evidence="1 2" key="1">
    <citation type="journal article" date="2021" name="Hortic Res">
        <title>High-quality reference genome and annotation aids understanding of berry development for evergreen blueberry (Vaccinium darrowii).</title>
        <authorList>
            <person name="Yu J."/>
            <person name="Hulse-Kemp A.M."/>
            <person name="Babiker E."/>
            <person name="Staton M."/>
        </authorList>
    </citation>
    <scope>NUCLEOTIDE SEQUENCE [LARGE SCALE GENOMIC DNA]</scope>
    <source>
        <strain evidence="2">cv. NJ 8807/NJ 8810</strain>
        <tissue evidence="1">Young leaf</tissue>
    </source>
</reference>